<protein>
    <submittedName>
        <fullName evidence="1">Uncharacterized protein</fullName>
    </submittedName>
</protein>
<proteinExistence type="predicted"/>
<name>A0ABN7CAR0_9FLAO</name>
<organism evidence="1 2">
    <name type="scientific">Chryseobacterium gambrini</name>
    <dbReference type="NCBI Taxonomy" id="373672"/>
    <lineage>
        <taxon>Bacteria</taxon>
        <taxon>Pseudomonadati</taxon>
        <taxon>Bacteroidota</taxon>
        <taxon>Flavobacteriia</taxon>
        <taxon>Flavobacteriales</taxon>
        <taxon>Weeksellaceae</taxon>
        <taxon>Chryseobacterium group</taxon>
        <taxon>Chryseobacterium</taxon>
    </lineage>
</organism>
<keyword evidence="2" id="KW-1185">Reference proteome</keyword>
<reference evidence="1 2" key="1">
    <citation type="journal article" date="2020" name="Microbes Environ.">
        <title>Synthetic bacterial community of duckweed: a simple and stable system to study plant-microbe interactions.</title>
        <authorList>
            <person name="Ishizawa H."/>
            <person name="Tada M."/>
            <person name="Kuroda M."/>
            <person name="Inoue D."/>
            <person name="Futamata H."/>
            <person name="Ike M."/>
        </authorList>
    </citation>
    <scope>NUCLEOTIDE SEQUENCE [LARGE SCALE GENOMIC DNA]</scope>
    <source>
        <strain evidence="1 2">DW100</strain>
    </source>
</reference>
<dbReference type="RefSeq" id="WP_338614326.1">
    <property type="nucleotide sequence ID" value="NZ_AP029022.1"/>
</dbReference>
<dbReference type="EMBL" id="AP029022">
    <property type="protein sequence ID" value="BEV03411.1"/>
    <property type="molecule type" value="Genomic_DNA"/>
</dbReference>
<accession>A0ABN7CAR0</accession>
<gene>
    <name evidence="1" type="ORF">CRDW_07850</name>
</gene>
<evidence type="ECO:0000313" key="1">
    <source>
        <dbReference type="EMBL" id="BEV03411.1"/>
    </source>
</evidence>
<sequence>MVENVSTFFHHKATKDFDAFLKVNKRKNKRTQQFLKIFDFYAFEDFNYFEIELYHYLLRLLWLNFPVIQNEILCSVMQ</sequence>
<dbReference type="Proteomes" id="UP001380186">
    <property type="component" value="Chromosome"/>
</dbReference>
<evidence type="ECO:0000313" key="2">
    <source>
        <dbReference type="Proteomes" id="UP001380186"/>
    </source>
</evidence>